<dbReference type="SUPFAM" id="SSF51556">
    <property type="entry name" value="Metallo-dependent hydrolases"/>
    <property type="match status" value="1"/>
</dbReference>
<dbReference type="PANTHER" id="PTHR43794:SF11">
    <property type="entry name" value="AMIDOHYDROLASE-RELATED DOMAIN-CONTAINING PROTEIN"/>
    <property type="match status" value="1"/>
</dbReference>
<dbReference type="InterPro" id="IPR050287">
    <property type="entry name" value="MTA/SAH_deaminase"/>
</dbReference>
<dbReference type="AlphaFoldDB" id="A0AA45C8R8"/>
<evidence type="ECO:0000313" key="3">
    <source>
        <dbReference type="Proteomes" id="UP000245921"/>
    </source>
</evidence>
<keyword evidence="3" id="KW-1185">Reference proteome</keyword>
<dbReference type="Gene3D" id="3.20.20.140">
    <property type="entry name" value="Metal-dependent hydrolases"/>
    <property type="match status" value="1"/>
</dbReference>
<dbReference type="InterPro" id="IPR011059">
    <property type="entry name" value="Metal-dep_hydrolase_composite"/>
</dbReference>
<dbReference type="Proteomes" id="UP000245921">
    <property type="component" value="Unassembled WGS sequence"/>
</dbReference>
<proteinExistence type="predicted"/>
<dbReference type="InterPro" id="IPR032466">
    <property type="entry name" value="Metal_Hydrolase"/>
</dbReference>
<reference evidence="2 3" key="1">
    <citation type="submission" date="2018-05" db="EMBL/GenBank/DDBJ databases">
        <title>Genomic Encyclopedia of Type Strains, Phase IV (KMG-IV): sequencing the most valuable type-strain genomes for metagenomic binning, comparative biology and taxonomic classification.</title>
        <authorList>
            <person name="Goeker M."/>
        </authorList>
    </citation>
    <scope>NUCLEOTIDE SEQUENCE [LARGE SCALE GENOMIC DNA]</scope>
    <source>
        <strain evidence="2 3">DSM 24906</strain>
    </source>
</reference>
<dbReference type="GO" id="GO:0016810">
    <property type="term" value="F:hydrolase activity, acting on carbon-nitrogen (but not peptide) bonds"/>
    <property type="evidence" value="ECO:0007669"/>
    <property type="project" value="InterPro"/>
</dbReference>
<name>A0AA45C8R8_9BACT</name>
<evidence type="ECO:0000256" key="1">
    <source>
        <dbReference type="ARBA" id="ARBA00022801"/>
    </source>
</evidence>
<evidence type="ECO:0000313" key="2">
    <source>
        <dbReference type="EMBL" id="PWJ96170.1"/>
    </source>
</evidence>
<comment type="caution">
    <text evidence="2">The sequence shown here is derived from an EMBL/GenBank/DDBJ whole genome shotgun (WGS) entry which is preliminary data.</text>
</comment>
<gene>
    <name evidence="2" type="ORF">C7380_10281</name>
</gene>
<accession>A0AA45C8R8</accession>
<organism evidence="2 3">
    <name type="scientific">Oceanotoga teriensis</name>
    <dbReference type="NCBI Taxonomy" id="515440"/>
    <lineage>
        <taxon>Bacteria</taxon>
        <taxon>Thermotogati</taxon>
        <taxon>Thermotogota</taxon>
        <taxon>Thermotogae</taxon>
        <taxon>Petrotogales</taxon>
        <taxon>Petrotogaceae</taxon>
        <taxon>Oceanotoga</taxon>
    </lineage>
</organism>
<keyword evidence="1 2" id="KW-0378">Hydrolase</keyword>
<dbReference type="RefSeq" id="WP_109603793.1">
    <property type="nucleotide sequence ID" value="NZ_JAMHJO010000001.1"/>
</dbReference>
<dbReference type="SUPFAM" id="SSF51338">
    <property type="entry name" value="Composite domain of metallo-dependent hydrolases"/>
    <property type="match status" value="1"/>
</dbReference>
<sequence>MILKNCTILTGNIGEVIENGAIFIKDGRIVDFGNAQDIIDKYVEVEDDIKDMEGKIVLPGLSNPYTSFYINELSLINKSKNSDLPPYEKFSKIVGYAQNLVEDKNLFEDIVKLGAYKSLINGITTSIISIPYSEKISRVKEIGDQIGVKIKPSPIFLTENGIPRQVREKLLKDKDISSITILGVWGLESEDYEFLKEFIKMGKRLRIAIVDFQQEERYCMLKHGKQLVSVMKEQNILSKKVDIIFAGNITNQIMDFFASKGVRLIKSVRTELMEINYTPNLLDMLGRGMKVSIGTGIIDYSLFNEAKTLLITEKFHNKAKQRILYSEVERTIFMNNYSFVSDEFSMQMGKVSSGQEADLTILNCRSGEFLFNTKTPFTELSFRLGTEIEVWGAIVGGNITLWDRKVKFADIDDIKNIQKRINNKIKYLDI</sequence>
<dbReference type="EMBL" id="QGGI01000002">
    <property type="protein sequence ID" value="PWJ96170.1"/>
    <property type="molecule type" value="Genomic_DNA"/>
</dbReference>
<dbReference type="Gene3D" id="2.30.40.10">
    <property type="entry name" value="Urease, subunit C, domain 1"/>
    <property type="match status" value="1"/>
</dbReference>
<protein>
    <submittedName>
        <fullName evidence="2">Cytosine/adenosine deaminase-related metal-dependent hydrolase</fullName>
    </submittedName>
</protein>
<dbReference type="PANTHER" id="PTHR43794">
    <property type="entry name" value="AMINOHYDROLASE SSNA-RELATED"/>
    <property type="match status" value="1"/>
</dbReference>